<reference evidence="1" key="1">
    <citation type="submission" date="2020-05" db="EMBL/GenBank/DDBJ databases">
        <authorList>
            <person name="Chiriac C."/>
            <person name="Salcher M."/>
            <person name="Ghai R."/>
            <person name="Kavagutti S V."/>
        </authorList>
    </citation>
    <scope>NUCLEOTIDE SEQUENCE</scope>
</reference>
<dbReference type="EMBL" id="CAFABE010000158">
    <property type="protein sequence ID" value="CAB4834968.1"/>
    <property type="molecule type" value="Genomic_DNA"/>
</dbReference>
<evidence type="ECO:0000313" key="1">
    <source>
        <dbReference type="EMBL" id="CAB4834968.1"/>
    </source>
</evidence>
<evidence type="ECO:0000313" key="2">
    <source>
        <dbReference type="EMBL" id="CAB4884313.1"/>
    </source>
</evidence>
<sequence length="64" mass="7028">MIHDLDSLNDRLSDLALDLLHQAMGDPDPKLSAAAKSEKIVTRSRRSVEKARSLLNSLDVAAEE</sequence>
<organism evidence="1">
    <name type="scientific">freshwater metagenome</name>
    <dbReference type="NCBI Taxonomy" id="449393"/>
    <lineage>
        <taxon>unclassified sequences</taxon>
        <taxon>metagenomes</taxon>
        <taxon>ecological metagenomes</taxon>
    </lineage>
</organism>
<gene>
    <name evidence="1" type="ORF">UFOPK3164_01795</name>
    <name evidence="2" type="ORF">UFOPK3427_01875</name>
</gene>
<proteinExistence type="predicted"/>
<name>A0A6J7AR36_9ZZZZ</name>
<dbReference type="AlphaFoldDB" id="A0A6J7AR36"/>
<dbReference type="EMBL" id="CAFBLT010000004">
    <property type="protein sequence ID" value="CAB4884313.1"/>
    <property type="molecule type" value="Genomic_DNA"/>
</dbReference>
<protein>
    <submittedName>
        <fullName evidence="1">Unannotated protein</fullName>
    </submittedName>
</protein>
<accession>A0A6J7AR36</accession>